<keyword evidence="3" id="KW-1185">Reference proteome</keyword>
<gene>
    <name evidence="2" type="ORF">OA50_01070</name>
</gene>
<dbReference type="SUPFAM" id="SSF54427">
    <property type="entry name" value="NTF2-like"/>
    <property type="match status" value="1"/>
</dbReference>
<name>A0A0B3SCQ5_9RHOB</name>
<accession>A0A225PVY8</accession>
<evidence type="ECO:0000259" key="1">
    <source>
        <dbReference type="Pfam" id="PF12680"/>
    </source>
</evidence>
<dbReference type="NCBIfam" id="TIGR02096">
    <property type="entry name" value="ketosteroid isomerase-related protein"/>
    <property type="match status" value="1"/>
</dbReference>
<protein>
    <submittedName>
        <fullName evidence="2">Isopropylmalate/homocitrate/citramalate synthase</fullName>
    </submittedName>
</protein>
<accession>A0A0B3SCQ5</accession>
<dbReference type="Gene3D" id="3.10.450.50">
    <property type="match status" value="1"/>
</dbReference>
<dbReference type="GeneID" id="66501046"/>
<dbReference type="OrthoDB" id="582835at2"/>
<evidence type="ECO:0000313" key="3">
    <source>
        <dbReference type="Proteomes" id="UP000030960"/>
    </source>
</evidence>
<dbReference type="Proteomes" id="UP000030960">
    <property type="component" value="Unassembled WGS sequence"/>
</dbReference>
<comment type="caution">
    <text evidence="2">The sequence shown here is derived from an EMBL/GenBank/DDBJ whole genome shotgun (WGS) entry which is preliminary data.</text>
</comment>
<dbReference type="Pfam" id="PF12680">
    <property type="entry name" value="SnoaL_2"/>
    <property type="match status" value="1"/>
</dbReference>
<evidence type="ECO:0000313" key="2">
    <source>
        <dbReference type="EMBL" id="KHQ54476.1"/>
    </source>
</evidence>
<dbReference type="InterPro" id="IPR037401">
    <property type="entry name" value="SnoaL-like"/>
</dbReference>
<dbReference type="PATRIC" id="fig|1515334.3.peg.1073"/>
<reference evidence="2 3" key="1">
    <citation type="submission" date="2014-10" db="EMBL/GenBank/DDBJ databases">
        <title>Genome sequence of Ponticoccus sp. strain UMTAT08 isolated from clonal culture of toxic dinoflagellate Alexandrium tamiyavanichii.</title>
        <authorList>
            <person name="Gan H.Y."/>
            <person name="Muhd D.-D."/>
            <person name="Mohd Noor M.E."/>
            <person name="Yeong Y.S."/>
            <person name="Usup G."/>
        </authorList>
    </citation>
    <scope>NUCLEOTIDE SEQUENCE [LARGE SCALE GENOMIC DNA]</scope>
    <source>
        <strain evidence="2 3">UMTAT08</strain>
    </source>
</reference>
<sequence>MGQARDVVAKYFAAFNAGDTAGMLECLSDDVAHHVNEGQVRRGKELFEAFCAHMSRCYRENLTDMVVFESEDGSRAAAEFTVNGTYLETDEGLPEARGQTYRLPAGSFFSLDGGKISRVVTYYNLADWTAQVS</sequence>
<proteinExistence type="predicted"/>
<dbReference type="InterPro" id="IPR032710">
    <property type="entry name" value="NTF2-like_dom_sf"/>
</dbReference>
<dbReference type="RefSeq" id="WP_043138214.1">
    <property type="nucleotide sequence ID" value="NZ_BMGQ01000001.1"/>
</dbReference>
<organism evidence="2 3">
    <name type="scientific">Mameliella alba</name>
    <dbReference type="NCBI Taxonomy" id="561184"/>
    <lineage>
        <taxon>Bacteria</taxon>
        <taxon>Pseudomonadati</taxon>
        <taxon>Pseudomonadota</taxon>
        <taxon>Alphaproteobacteria</taxon>
        <taxon>Rhodobacterales</taxon>
        <taxon>Roseobacteraceae</taxon>
        <taxon>Mameliella</taxon>
    </lineage>
</organism>
<dbReference type="EMBL" id="JSUQ01000003">
    <property type="protein sequence ID" value="KHQ54476.1"/>
    <property type="molecule type" value="Genomic_DNA"/>
</dbReference>
<feature type="domain" description="SnoaL-like" evidence="1">
    <location>
        <begin position="8"/>
        <end position="118"/>
    </location>
</feature>
<dbReference type="InterPro" id="IPR011721">
    <property type="entry name" value="CHP02096"/>
</dbReference>
<dbReference type="AlphaFoldDB" id="A0A0B3SCQ5"/>
<dbReference type="STRING" id="561184.SAMN05216376_105241"/>